<evidence type="ECO:0000313" key="2">
    <source>
        <dbReference type="Proteomes" id="UP001597541"/>
    </source>
</evidence>
<evidence type="ECO:0000313" key="1">
    <source>
        <dbReference type="EMBL" id="MFD2614854.1"/>
    </source>
</evidence>
<dbReference type="EMBL" id="JBHUME010000014">
    <property type="protein sequence ID" value="MFD2614854.1"/>
    <property type="molecule type" value="Genomic_DNA"/>
</dbReference>
<keyword evidence="2" id="KW-1185">Reference proteome</keyword>
<accession>A0ABW5PJX5</accession>
<protein>
    <submittedName>
        <fullName evidence="1">Uncharacterized protein</fullName>
    </submittedName>
</protein>
<dbReference type="Proteomes" id="UP001597541">
    <property type="component" value="Unassembled WGS sequence"/>
</dbReference>
<dbReference type="RefSeq" id="WP_377606163.1">
    <property type="nucleotide sequence ID" value="NZ_JBHUME010000014.1"/>
</dbReference>
<reference evidence="2" key="1">
    <citation type="journal article" date="2019" name="Int. J. Syst. Evol. Microbiol.">
        <title>The Global Catalogue of Microorganisms (GCM) 10K type strain sequencing project: providing services to taxonomists for standard genome sequencing and annotation.</title>
        <authorList>
            <consortium name="The Broad Institute Genomics Platform"/>
            <consortium name="The Broad Institute Genome Sequencing Center for Infectious Disease"/>
            <person name="Wu L."/>
            <person name="Ma J."/>
        </authorList>
    </citation>
    <scope>NUCLEOTIDE SEQUENCE [LARGE SCALE GENOMIC DNA]</scope>
    <source>
        <strain evidence="2">KCTC 3950</strain>
    </source>
</reference>
<sequence length="154" mass="16458">MAFRQFTTGQVFNAVAGLAVVDETNQNEITDVAGIVLLSNALVLQAQNSSVSTSTIFRMRVYSYALATGVRTEIYDSQAQTLAPLTSRGFLFPFPSAAAGVVFEVVATANDDQFTDFTAQGVVLTVGTLAIVAVNAVHRFVQEELSPLNFADTQ</sequence>
<comment type="caution">
    <text evidence="1">The sequence shown here is derived from an EMBL/GenBank/DDBJ whole genome shotgun (WGS) entry which is preliminary data.</text>
</comment>
<gene>
    <name evidence="1" type="ORF">ACFSUF_20780</name>
</gene>
<name>A0ABW5PJX5_9BACL</name>
<proteinExistence type="predicted"/>
<organism evidence="1 2">
    <name type="scientific">Paenibacillus gansuensis</name>
    <dbReference type="NCBI Taxonomy" id="306542"/>
    <lineage>
        <taxon>Bacteria</taxon>
        <taxon>Bacillati</taxon>
        <taxon>Bacillota</taxon>
        <taxon>Bacilli</taxon>
        <taxon>Bacillales</taxon>
        <taxon>Paenibacillaceae</taxon>
        <taxon>Paenibacillus</taxon>
    </lineage>
</organism>